<dbReference type="InterPro" id="IPR014710">
    <property type="entry name" value="RmlC-like_jellyroll"/>
</dbReference>
<reference evidence="6" key="1">
    <citation type="submission" date="2023-03" db="EMBL/GenBank/DDBJ databases">
        <authorList>
            <person name="Shen W."/>
            <person name="Cai J."/>
        </authorList>
    </citation>
    <scope>NUCLEOTIDE SEQUENCE</scope>
    <source>
        <strain evidence="6">K69-2</strain>
    </source>
</reference>
<dbReference type="GO" id="GO:0005829">
    <property type="term" value="C:cytosol"/>
    <property type="evidence" value="ECO:0007669"/>
    <property type="project" value="TreeGrafter"/>
</dbReference>
<evidence type="ECO:0000259" key="5">
    <source>
        <dbReference type="PROSITE" id="PS51063"/>
    </source>
</evidence>
<dbReference type="SUPFAM" id="SSF46785">
    <property type="entry name" value="Winged helix' DNA-binding domain"/>
    <property type="match status" value="1"/>
</dbReference>
<keyword evidence="1" id="KW-0805">Transcription regulation</keyword>
<gene>
    <name evidence="6" type="ORF">P7E30_01515</name>
</gene>
<dbReference type="AlphaFoldDB" id="A0AAE4KW89"/>
<dbReference type="SMART" id="SM00419">
    <property type="entry name" value="HTH_CRP"/>
    <property type="match status" value="1"/>
</dbReference>
<dbReference type="PROSITE" id="PS51063">
    <property type="entry name" value="HTH_CRP_2"/>
    <property type="match status" value="1"/>
</dbReference>
<evidence type="ECO:0000259" key="4">
    <source>
        <dbReference type="PROSITE" id="PS50042"/>
    </source>
</evidence>
<dbReference type="InterPro" id="IPR036388">
    <property type="entry name" value="WH-like_DNA-bd_sf"/>
</dbReference>
<evidence type="ECO:0000313" key="7">
    <source>
        <dbReference type="Proteomes" id="UP001183682"/>
    </source>
</evidence>
<dbReference type="Gene3D" id="1.10.10.10">
    <property type="entry name" value="Winged helix-like DNA-binding domain superfamily/Winged helix DNA-binding domain"/>
    <property type="match status" value="1"/>
</dbReference>
<dbReference type="PANTHER" id="PTHR24567">
    <property type="entry name" value="CRP FAMILY TRANSCRIPTIONAL REGULATORY PROTEIN"/>
    <property type="match status" value="1"/>
</dbReference>
<proteinExistence type="predicted"/>
<evidence type="ECO:0000256" key="3">
    <source>
        <dbReference type="ARBA" id="ARBA00023163"/>
    </source>
</evidence>
<organism evidence="6 7">
    <name type="scientific">Enterococcus gallinarum</name>
    <dbReference type="NCBI Taxonomy" id="1353"/>
    <lineage>
        <taxon>Bacteria</taxon>
        <taxon>Bacillati</taxon>
        <taxon>Bacillota</taxon>
        <taxon>Bacilli</taxon>
        <taxon>Lactobacillales</taxon>
        <taxon>Enterococcaceae</taxon>
        <taxon>Enterococcus</taxon>
    </lineage>
</organism>
<evidence type="ECO:0000256" key="2">
    <source>
        <dbReference type="ARBA" id="ARBA00023125"/>
    </source>
</evidence>
<dbReference type="PANTHER" id="PTHR24567:SF74">
    <property type="entry name" value="HTH-TYPE TRANSCRIPTIONAL REGULATOR ARCR"/>
    <property type="match status" value="1"/>
</dbReference>
<dbReference type="Pfam" id="PF13545">
    <property type="entry name" value="HTH_Crp_2"/>
    <property type="match status" value="1"/>
</dbReference>
<dbReference type="PROSITE" id="PS50042">
    <property type="entry name" value="CNMP_BINDING_3"/>
    <property type="match status" value="1"/>
</dbReference>
<comment type="caution">
    <text evidence="6">The sequence shown here is derived from an EMBL/GenBank/DDBJ whole genome shotgun (WGS) entry which is preliminary data.</text>
</comment>
<keyword evidence="3" id="KW-0804">Transcription</keyword>
<dbReference type="EMBL" id="JARPZN010000001">
    <property type="protein sequence ID" value="MDT2688882.1"/>
    <property type="molecule type" value="Genomic_DNA"/>
</dbReference>
<dbReference type="InterPro" id="IPR000595">
    <property type="entry name" value="cNMP-bd_dom"/>
</dbReference>
<dbReference type="Pfam" id="PF00027">
    <property type="entry name" value="cNMP_binding"/>
    <property type="match status" value="1"/>
</dbReference>
<dbReference type="GO" id="GO:0003700">
    <property type="term" value="F:DNA-binding transcription factor activity"/>
    <property type="evidence" value="ECO:0007669"/>
    <property type="project" value="TreeGrafter"/>
</dbReference>
<keyword evidence="2" id="KW-0238">DNA-binding</keyword>
<feature type="domain" description="Cyclic nucleotide-binding" evidence="4">
    <location>
        <begin position="17"/>
        <end position="137"/>
    </location>
</feature>
<feature type="domain" description="HTH crp-type" evidence="5">
    <location>
        <begin position="151"/>
        <end position="223"/>
    </location>
</feature>
<evidence type="ECO:0000256" key="1">
    <source>
        <dbReference type="ARBA" id="ARBA00023015"/>
    </source>
</evidence>
<dbReference type="SMART" id="SM00100">
    <property type="entry name" value="cNMP"/>
    <property type="match status" value="1"/>
</dbReference>
<dbReference type="RefSeq" id="WP_156232261.1">
    <property type="nucleotide sequence ID" value="NZ_CAAKOE010000028.1"/>
</dbReference>
<dbReference type="InterPro" id="IPR018490">
    <property type="entry name" value="cNMP-bd_dom_sf"/>
</dbReference>
<sequence length="229" mass="26747">MDISGNMREYVKDNFDCLKVLTQENRERLEENMYYRTFPKGQILFNDGDLRDRIFVLCSGLIRIEKNDQTDSFFYTDFISEGELFPVNGLFEAACYDFSAIAVTEIEVAYVATAVLEQLMVADRELLKMIVKKQGRVLEQQVTRMQYCITSSAHDRVINTLAILMKKHGKLDESWYIPYPIMINDLAKFSGTTRETVSQVLKQLIKQKKISYQYKELIFIDDAFFQLDE</sequence>
<name>A0AAE4KW89_ENTGA</name>
<dbReference type="Gene3D" id="2.60.120.10">
    <property type="entry name" value="Jelly Rolls"/>
    <property type="match status" value="1"/>
</dbReference>
<dbReference type="GO" id="GO:0003677">
    <property type="term" value="F:DNA binding"/>
    <property type="evidence" value="ECO:0007669"/>
    <property type="project" value="UniProtKB-KW"/>
</dbReference>
<dbReference type="SUPFAM" id="SSF51206">
    <property type="entry name" value="cAMP-binding domain-like"/>
    <property type="match status" value="1"/>
</dbReference>
<dbReference type="InterPro" id="IPR012318">
    <property type="entry name" value="HTH_CRP"/>
</dbReference>
<protein>
    <submittedName>
        <fullName evidence="6">Crp/Fnr family transcriptional regulator</fullName>
    </submittedName>
</protein>
<accession>A0AAE4KW89</accession>
<evidence type="ECO:0000313" key="6">
    <source>
        <dbReference type="EMBL" id="MDT2688882.1"/>
    </source>
</evidence>
<dbReference type="InterPro" id="IPR036390">
    <property type="entry name" value="WH_DNA-bd_sf"/>
</dbReference>
<dbReference type="CDD" id="cd00038">
    <property type="entry name" value="CAP_ED"/>
    <property type="match status" value="1"/>
</dbReference>
<dbReference type="InterPro" id="IPR050397">
    <property type="entry name" value="Env_Response_Regulators"/>
</dbReference>
<dbReference type="Proteomes" id="UP001183682">
    <property type="component" value="Unassembled WGS sequence"/>
</dbReference>